<keyword evidence="2" id="KW-1185">Reference proteome</keyword>
<evidence type="ECO:0000313" key="1">
    <source>
        <dbReference type="EMBL" id="MFB0841758.1"/>
    </source>
</evidence>
<accession>A0ABV4UVA3</accession>
<protein>
    <submittedName>
        <fullName evidence="1">Uncharacterized protein</fullName>
    </submittedName>
</protein>
<dbReference type="Proteomes" id="UP001575622">
    <property type="component" value="Unassembled WGS sequence"/>
</dbReference>
<reference evidence="1 2" key="1">
    <citation type="submission" date="2024-09" db="EMBL/GenBank/DDBJ databases">
        <authorList>
            <person name="Makale K.P.P."/>
            <person name="Makhzoum A."/>
            <person name="Rantong G."/>
            <person name="Rahube T.O."/>
        </authorList>
    </citation>
    <scope>NUCLEOTIDE SEQUENCE [LARGE SCALE GENOMIC DNA]</scope>
    <source>
        <strain evidence="1 2">KM_D13</strain>
    </source>
</reference>
<gene>
    <name evidence="1" type="ORF">ACEU3E_06235</name>
</gene>
<sequence>MNKTATNEELFRDSVLIPKALAMIEEEARTLSTSSDLIRRLHIAAAKVIHVRLSNELDAVRKEMRRRGIRAEKINISREEAKVIIAEKLARHIRDITEKLRRQSASK</sequence>
<proteinExistence type="predicted"/>
<dbReference type="RefSeq" id="WP_373949370.1">
    <property type="nucleotide sequence ID" value="NZ_JBHDLN010000003.1"/>
</dbReference>
<evidence type="ECO:0000313" key="2">
    <source>
        <dbReference type="Proteomes" id="UP001575622"/>
    </source>
</evidence>
<comment type="caution">
    <text evidence="1">The sequence shown here is derived from an EMBL/GenBank/DDBJ whole genome shotgun (WGS) entry which is preliminary data.</text>
</comment>
<dbReference type="InterPro" id="IPR058600">
    <property type="entry name" value="YhjD-like"/>
</dbReference>
<name>A0ABV4UVA3_9BACL</name>
<organism evidence="1 2">
    <name type="scientific">Paenibacillus oleatilyticus</name>
    <dbReference type="NCBI Taxonomy" id="2594886"/>
    <lineage>
        <taxon>Bacteria</taxon>
        <taxon>Bacillati</taxon>
        <taxon>Bacillota</taxon>
        <taxon>Bacilli</taxon>
        <taxon>Bacillales</taxon>
        <taxon>Paenibacillaceae</taxon>
        <taxon>Paenibacillus</taxon>
    </lineage>
</organism>
<dbReference type="EMBL" id="JBHDLN010000003">
    <property type="protein sequence ID" value="MFB0841758.1"/>
    <property type="molecule type" value="Genomic_DNA"/>
</dbReference>
<dbReference type="Pfam" id="PF26325">
    <property type="entry name" value="YhjD"/>
    <property type="match status" value="1"/>
</dbReference>